<dbReference type="Gene3D" id="3.40.630.10">
    <property type="entry name" value="Zn peptidases"/>
    <property type="match status" value="1"/>
</dbReference>
<dbReference type="InterPro" id="IPR002933">
    <property type="entry name" value="Peptidase_M20"/>
</dbReference>
<dbReference type="Proteomes" id="UP000664357">
    <property type="component" value="Unassembled WGS sequence"/>
</dbReference>
<reference evidence="3 4" key="1">
    <citation type="submission" date="2021-03" db="EMBL/GenBank/DDBJ databases">
        <authorList>
            <person name="Gilmore M.S."/>
            <person name="Schwartzman J."/>
            <person name="Van Tyne D."/>
            <person name="Martin M."/>
            <person name="Earl A.M."/>
            <person name="Manson A.L."/>
            <person name="Straub T."/>
            <person name="Salamzade R."/>
            <person name="Saavedra J."/>
            <person name="Lebreton F."/>
            <person name="Prichula J."/>
            <person name="Schaufler K."/>
            <person name="Gaca A."/>
            <person name="Sgardioli B."/>
            <person name="Wagenaar J."/>
            <person name="Strong T."/>
        </authorList>
    </citation>
    <scope>NUCLEOTIDE SEQUENCE [LARGE SCALE GENOMIC DNA]</scope>
    <source>
        <strain evidence="3 4">665A</strain>
    </source>
</reference>
<dbReference type="Pfam" id="PF01546">
    <property type="entry name" value="Peptidase_M20"/>
    <property type="match status" value="1"/>
</dbReference>
<dbReference type="InterPro" id="IPR036264">
    <property type="entry name" value="Bact_exopeptidase_dim_dom"/>
</dbReference>
<dbReference type="Gene3D" id="3.30.70.360">
    <property type="match status" value="1"/>
</dbReference>
<reference evidence="3 4" key="2">
    <citation type="submission" date="2024-02" db="EMBL/GenBank/DDBJ databases">
        <title>The Genome Sequence of Enterococcus sp. DIV0159.</title>
        <authorList>
            <person name="Earl A."/>
            <person name="Manson A."/>
            <person name="Gilmore M."/>
            <person name="Sanders J."/>
            <person name="Shea T."/>
            <person name="Howe W."/>
            <person name="Livny J."/>
            <person name="Cuomo C."/>
            <person name="Neafsey D."/>
            <person name="Birren B."/>
        </authorList>
    </citation>
    <scope>NUCLEOTIDE SEQUENCE [LARGE SCALE GENOMIC DNA]</scope>
    <source>
        <strain evidence="3 4">665A</strain>
    </source>
</reference>
<dbReference type="SUPFAM" id="SSF55031">
    <property type="entry name" value="Bacterial exopeptidase dimerisation domain"/>
    <property type="match status" value="1"/>
</dbReference>
<dbReference type="RefSeq" id="WP_242704437.1">
    <property type="nucleotide sequence ID" value="NZ_JAFREL020000003.1"/>
</dbReference>
<dbReference type="EMBL" id="JAFREL020000003">
    <property type="protein sequence ID" value="MEO1771539.1"/>
    <property type="molecule type" value="Genomic_DNA"/>
</dbReference>
<dbReference type="PANTHER" id="PTHR32494">
    <property type="entry name" value="ALLANTOATE DEIMINASE-RELATED"/>
    <property type="match status" value="1"/>
</dbReference>
<organism evidence="3 4">
    <name type="scientific">Candidatus Enterococcus ferrettii</name>
    <dbReference type="NCBI Taxonomy" id="2815324"/>
    <lineage>
        <taxon>Bacteria</taxon>
        <taxon>Bacillati</taxon>
        <taxon>Bacillota</taxon>
        <taxon>Bacilli</taxon>
        <taxon>Lactobacillales</taxon>
        <taxon>Enterococcaceae</taxon>
        <taxon>Enterococcus</taxon>
    </lineage>
</organism>
<dbReference type="NCBIfam" id="NF006771">
    <property type="entry name" value="PRK09290.1-5"/>
    <property type="match status" value="1"/>
</dbReference>
<dbReference type="PIRSF" id="PIRSF001235">
    <property type="entry name" value="Amidase_carbamoylase"/>
    <property type="match status" value="1"/>
</dbReference>
<comment type="caution">
    <text evidence="3">The sequence shown here is derived from an EMBL/GenBank/DDBJ whole genome shotgun (WGS) entry which is preliminary data.</text>
</comment>
<evidence type="ECO:0000256" key="2">
    <source>
        <dbReference type="ARBA" id="ARBA00022801"/>
    </source>
</evidence>
<dbReference type="CDD" id="cd03884">
    <property type="entry name" value="M20_bAS"/>
    <property type="match status" value="1"/>
</dbReference>
<comment type="similarity">
    <text evidence="1">Belongs to the peptidase M20 family.</text>
</comment>
<keyword evidence="2" id="KW-0378">Hydrolase</keyword>
<keyword evidence="4" id="KW-1185">Reference proteome</keyword>
<evidence type="ECO:0000313" key="3">
    <source>
        <dbReference type="EMBL" id="MEO1771539.1"/>
    </source>
</evidence>
<proteinExistence type="inferred from homology"/>
<evidence type="ECO:0000256" key="1">
    <source>
        <dbReference type="ARBA" id="ARBA00006153"/>
    </source>
</evidence>
<dbReference type="InterPro" id="IPR010158">
    <property type="entry name" value="Amidase_Cbmase"/>
</dbReference>
<sequence length="419" mass="47061">MKTNFERIKSDIENLAKYNATPELGITRSAYSIEDRQARNYLINEMEKLGLEIWEDGFSTLFGRRPGKKTEAPAVMIGSHYDSVVNGGQFDGTAGVVTALETMRVLEEINFENEYPIDLILMNAEEGETFGPSTGVSNSRAMMGTLTMKELETVKNRHGQTKLAALRNYGVEPDLEKAKRDPKTIKNFIELHIEQGPILEDEGKDIGLVEFIPGIGRFKVRFYGETEDSTAPMTTRKDALVAAARFVLFMNNWMLSLGDTIAGTVGKLNIEPNSNQFVPHFVEALVEIRTFDTKTITPAEVKDSMSKELVEIQKDTGVRCELEEMARIGYSNPTEPSVMDQRNVEKMKEICHRLDYTYRIINNGTGHDAMIMADFVPTNMIYIPSKNGVTHHPDEWTDLEDVQKGADVLLNLVMAIAME</sequence>
<dbReference type="SUPFAM" id="SSF53187">
    <property type="entry name" value="Zn-dependent exopeptidases"/>
    <property type="match status" value="1"/>
</dbReference>
<dbReference type="PANTHER" id="PTHR32494:SF5">
    <property type="entry name" value="ALLANTOATE AMIDOHYDROLASE"/>
    <property type="match status" value="1"/>
</dbReference>
<accession>A0ABV0ESB9</accession>
<dbReference type="NCBIfam" id="TIGR01879">
    <property type="entry name" value="hydantase"/>
    <property type="match status" value="1"/>
</dbReference>
<evidence type="ECO:0000313" key="4">
    <source>
        <dbReference type="Proteomes" id="UP000664357"/>
    </source>
</evidence>
<name>A0ABV0ESB9_9ENTE</name>
<protein>
    <submittedName>
        <fullName evidence="3">Allantoate deiminase</fullName>
    </submittedName>
</protein>
<gene>
    <name evidence="3" type="ORF">JZO67_003520</name>
</gene>